<keyword evidence="1" id="KW-0812">Transmembrane</keyword>
<dbReference type="Pfam" id="PF17718">
    <property type="entry name" value="DUF5563"/>
    <property type="match status" value="1"/>
</dbReference>
<reference evidence="2" key="1">
    <citation type="submission" date="2023-09" db="UniProtKB">
        <authorList>
            <consortium name="Ensembl"/>
        </authorList>
    </citation>
    <scope>IDENTIFICATION</scope>
</reference>
<proteinExistence type="predicted"/>
<organism evidence="2">
    <name type="scientific">Pundamilia nyererei</name>
    <dbReference type="NCBI Taxonomy" id="303518"/>
    <lineage>
        <taxon>Eukaryota</taxon>
        <taxon>Metazoa</taxon>
        <taxon>Chordata</taxon>
        <taxon>Craniata</taxon>
        <taxon>Vertebrata</taxon>
        <taxon>Euteleostomi</taxon>
        <taxon>Actinopterygii</taxon>
        <taxon>Neopterygii</taxon>
        <taxon>Teleostei</taxon>
        <taxon>Neoteleostei</taxon>
        <taxon>Acanthomorphata</taxon>
        <taxon>Ovalentaria</taxon>
        <taxon>Cichlomorphae</taxon>
        <taxon>Cichliformes</taxon>
        <taxon>Cichlidae</taxon>
        <taxon>African cichlids</taxon>
        <taxon>Pseudocrenilabrinae</taxon>
        <taxon>Haplochromini</taxon>
        <taxon>Pundamilia</taxon>
    </lineage>
</organism>
<accession>A0A3B4GBS4</accession>
<keyword evidence="1" id="KW-1133">Transmembrane helix</keyword>
<dbReference type="AlphaFoldDB" id="A0A3B4GBS4"/>
<dbReference type="Ensembl" id="ENSPNYT00000020005.1">
    <property type="protein sequence ID" value="ENSPNYP00000019519.1"/>
    <property type="gene ID" value="ENSPNYG00000014739.1"/>
</dbReference>
<evidence type="ECO:0000313" key="2">
    <source>
        <dbReference type="Ensembl" id="ENSPNYP00000019519.1"/>
    </source>
</evidence>
<dbReference type="STRING" id="303518.ENSPNYP00000019519"/>
<name>A0A3B4GBS4_9CICH</name>
<dbReference type="PANTHER" id="PTHR36296">
    <property type="entry name" value="GAMMA-CRYSTALLIN A"/>
    <property type="match status" value="1"/>
</dbReference>
<dbReference type="GeneTree" id="ENSGT00940000177114"/>
<dbReference type="PANTHER" id="PTHR36296:SF1">
    <property type="entry name" value="CHROMOSOME 2 OPEN READING FRAME 80"/>
    <property type="match status" value="1"/>
</dbReference>
<sequence length="139" mass="15716">MEANKLKRDVEALIDNYIGQKLREDAFDPKGKGTFTALDDLAHYDLAISVALWWLEKKEGRHVLDREIILGSAQYPNRLEREAMILSSFAGIIMGSIVYPITLSYHPFAILGSYKAVYHSKKHSKCVLSGLAFMVVTRE</sequence>
<evidence type="ECO:0000256" key="1">
    <source>
        <dbReference type="SAM" id="Phobius"/>
    </source>
</evidence>
<dbReference type="InterPro" id="IPR038776">
    <property type="entry name" value="C2orf80"/>
</dbReference>
<protein>
    <submittedName>
        <fullName evidence="2">Uncharacterized protein</fullName>
    </submittedName>
</protein>
<keyword evidence="1" id="KW-0472">Membrane</keyword>
<feature type="transmembrane region" description="Helical" evidence="1">
    <location>
        <begin position="83"/>
        <end position="102"/>
    </location>
</feature>